<dbReference type="Gramene" id="AUR62000461-RA">
    <property type="protein sequence ID" value="AUR62000461-RA:cds"/>
    <property type="gene ID" value="AUR62000461"/>
</dbReference>
<dbReference type="GO" id="GO:0072344">
    <property type="term" value="P:rescue of stalled ribosome"/>
    <property type="evidence" value="ECO:0007669"/>
    <property type="project" value="InterPro"/>
</dbReference>
<organism evidence="3 4">
    <name type="scientific">Chenopodium quinoa</name>
    <name type="common">Quinoa</name>
    <dbReference type="NCBI Taxonomy" id="63459"/>
    <lineage>
        <taxon>Eukaryota</taxon>
        <taxon>Viridiplantae</taxon>
        <taxon>Streptophyta</taxon>
        <taxon>Embryophyta</taxon>
        <taxon>Tracheophyta</taxon>
        <taxon>Spermatophyta</taxon>
        <taxon>Magnoliopsida</taxon>
        <taxon>eudicotyledons</taxon>
        <taxon>Gunneridae</taxon>
        <taxon>Pentapetalae</taxon>
        <taxon>Caryophyllales</taxon>
        <taxon>Chenopodiaceae</taxon>
        <taxon>Chenopodioideae</taxon>
        <taxon>Atripliceae</taxon>
        <taxon>Chenopodium</taxon>
    </lineage>
</organism>
<name>A0A803KN55_CHEQI</name>
<dbReference type="PANTHER" id="PTHR22938:SF19">
    <property type="entry name" value="RING-TYPE E3 UBIQUITIN TRANSFERASE"/>
    <property type="match status" value="1"/>
</dbReference>
<feature type="region of interest" description="Disordered" evidence="1">
    <location>
        <begin position="640"/>
        <end position="667"/>
    </location>
</feature>
<evidence type="ECO:0000313" key="4">
    <source>
        <dbReference type="Proteomes" id="UP000596660"/>
    </source>
</evidence>
<dbReference type="PROSITE" id="PS00028">
    <property type="entry name" value="ZINC_FINGER_C2H2_1"/>
    <property type="match status" value="1"/>
</dbReference>
<dbReference type="InterPro" id="IPR044288">
    <property type="entry name" value="ZNF598/HEL2"/>
</dbReference>
<protein>
    <recommendedName>
        <fullName evidence="2">C2H2-type domain-containing protein</fullName>
    </recommendedName>
</protein>
<dbReference type="Proteomes" id="UP000596660">
    <property type="component" value="Unplaced"/>
</dbReference>
<dbReference type="AlphaFoldDB" id="A0A803KN55"/>
<reference evidence="3" key="1">
    <citation type="journal article" date="2017" name="Nature">
        <title>The genome of Chenopodium quinoa.</title>
        <authorList>
            <person name="Jarvis D.E."/>
            <person name="Ho Y.S."/>
            <person name="Lightfoot D.J."/>
            <person name="Schmoeckel S.M."/>
            <person name="Li B."/>
            <person name="Borm T.J.A."/>
            <person name="Ohyanagi H."/>
            <person name="Mineta K."/>
            <person name="Michell C.T."/>
            <person name="Saber N."/>
            <person name="Kharbatia N.M."/>
            <person name="Rupper R.R."/>
            <person name="Sharp A.R."/>
            <person name="Dally N."/>
            <person name="Boughton B.A."/>
            <person name="Woo Y.H."/>
            <person name="Gao G."/>
            <person name="Schijlen E.G.W.M."/>
            <person name="Guo X."/>
            <person name="Momin A.A."/>
            <person name="Negrao S."/>
            <person name="Al-Babili S."/>
            <person name="Gehring C."/>
            <person name="Roessner U."/>
            <person name="Jung C."/>
            <person name="Murphy K."/>
            <person name="Arold S.T."/>
            <person name="Gojobori T."/>
            <person name="van der Linden C.G."/>
            <person name="van Loo E.N."/>
            <person name="Jellen E.N."/>
            <person name="Maughan P.J."/>
            <person name="Tester M."/>
        </authorList>
    </citation>
    <scope>NUCLEOTIDE SEQUENCE [LARGE SCALE GENOMIC DNA]</scope>
    <source>
        <strain evidence="3">cv. PI 614886</strain>
    </source>
</reference>
<dbReference type="Pfam" id="PF23202">
    <property type="entry name" value="PAH_ZNF598"/>
    <property type="match status" value="1"/>
</dbReference>
<sequence>MDDGSCAVCAETLEWVAYGPCGHRDVCALCIARLRFVCDDRPDAKDGKVGSYWYHEDTQAYFDDLDEYKIIKAMCKLSCSVCDKLGVEGKRNSRRKGKIKSVEQLKDHLSHQHELFFCSLCLEYKKVFISEQKLYSRVQLRQHISYGDSDVDGSENERCGFSGHPFCEFCQRPFYGDNELYFHMSTEHYTCHICERLRSTESTPFEYYKDYNDLENHFREAHFLCEDDTCLEKKFVVFSTIADMKHHSALEHGGSMSRSKRQNALQLRACFHHRERDEGLHVRAHASLPGTSNVRLSSANSANGERTNTNLLYDATSAVQAIPIHRETSDIGSAATTVPSSGHRQGAALDFRSVLLNGSELPRSTKRRRHKSRKKSEEIGINHSPAISSSQLRLSDAEHLSQSSPIISHQIGALAVGHSPSSNSISSYSLLSSMSSDIASASSANSLTISVEDVAPSSSAPNVINKASNEGTVIGDDIKAANKSLVEKICASLEYDKDKYAAFKIISKEYREGEIGAGEYFAYVHQFGLAHLIVDLARLCPDPQKQKELMKIHMTSLGNSIENRPRKESCKTTASKLSNKGKEKCGDSGGGIKGESLLDSIANNFKDLKLDAKPREEDFPSLKVVERLFERNSKTSIIEDVGHVSGGGSNNSPGEATAGGKKKMKKKSKFLKARLGESSASAVPDSSCSDLASDLMVVRPDQDSILASVRGVWRNDGGRRLMKLSQAVPTNR</sequence>
<evidence type="ECO:0000259" key="2">
    <source>
        <dbReference type="PROSITE" id="PS00028"/>
    </source>
</evidence>
<feature type="compositionally biased region" description="Basic residues" evidence="1">
    <location>
        <begin position="364"/>
        <end position="374"/>
    </location>
</feature>
<dbReference type="GO" id="GO:0061630">
    <property type="term" value="F:ubiquitin protein ligase activity"/>
    <property type="evidence" value="ECO:0007669"/>
    <property type="project" value="InterPro"/>
</dbReference>
<dbReference type="InterPro" id="IPR013087">
    <property type="entry name" value="Znf_C2H2_type"/>
</dbReference>
<dbReference type="GO" id="GO:0016567">
    <property type="term" value="P:protein ubiquitination"/>
    <property type="evidence" value="ECO:0007669"/>
    <property type="project" value="TreeGrafter"/>
</dbReference>
<dbReference type="GO" id="GO:0043022">
    <property type="term" value="F:ribosome binding"/>
    <property type="evidence" value="ECO:0007669"/>
    <property type="project" value="TreeGrafter"/>
</dbReference>
<reference evidence="3" key="2">
    <citation type="submission" date="2021-03" db="UniProtKB">
        <authorList>
            <consortium name="EnsemblPlants"/>
        </authorList>
    </citation>
    <scope>IDENTIFICATION</scope>
</reference>
<dbReference type="OMA" id="NELYFHM"/>
<evidence type="ECO:0000256" key="1">
    <source>
        <dbReference type="SAM" id="MobiDB-lite"/>
    </source>
</evidence>
<dbReference type="InterPro" id="IPR057634">
    <property type="entry name" value="PAH_ZNF598/HEL2"/>
</dbReference>
<dbReference type="Pfam" id="PF23230">
    <property type="entry name" value="zf-C2H2_13"/>
    <property type="match status" value="1"/>
</dbReference>
<evidence type="ECO:0000313" key="3">
    <source>
        <dbReference type="EnsemblPlants" id="AUR62000461-RA:cds"/>
    </source>
</evidence>
<dbReference type="SMART" id="SM00355">
    <property type="entry name" value="ZnF_C2H2"/>
    <property type="match status" value="4"/>
</dbReference>
<dbReference type="InterPro" id="IPR056437">
    <property type="entry name" value="Znf-C2H2_ZNF598/HEL2"/>
</dbReference>
<feature type="domain" description="C2H2-type" evidence="2">
    <location>
        <begin position="167"/>
        <end position="188"/>
    </location>
</feature>
<keyword evidence="4" id="KW-1185">Reference proteome</keyword>
<accession>A0A803KN55</accession>
<dbReference type="EnsemblPlants" id="AUR62000461-RA">
    <property type="protein sequence ID" value="AUR62000461-RA:cds"/>
    <property type="gene ID" value="AUR62000461"/>
</dbReference>
<dbReference type="PANTHER" id="PTHR22938">
    <property type="entry name" value="ZINC FINGER PROTEIN 598"/>
    <property type="match status" value="1"/>
</dbReference>
<proteinExistence type="predicted"/>
<feature type="region of interest" description="Disordered" evidence="1">
    <location>
        <begin position="359"/>
        <end position="384"/>
    </location>
</feature>